<keyword evidence="1" id="KW-0472">Membrane</keyword>
<organism evidence="2">
    <name type="scientific">Rhizophora mucronata</name>
    <name type="common">Asiatic mangrove</name>
    <dbReference type="NCBI Taxonomy" id="61149"/>
    <lineage>
        <taxon>Eukaryota</taxon>
        <taxon>Viridiplantae</taxon>
        <taxon>Streptophyta</taxon>
        <taxon>Embryophyta</taxon>
        <taxon>Tracheophyta</taxon>
        <taxon>Spermatophyta</taxon>
        <taxon>Magnoliopsida</taxon>
        <taxon>eudicotyledons</taxon>
        <taxon>Gunneridae</taxon>
        <taxon>Pentapetalae</taxon>
        <taxon>rosids</taxon>
        <taxon>fabids</taxon>
        <taxon>Malpighiales</taxon>
        <taxon>Rhizophoraceae</taxon>
        <taxon>Rhizophora</taxon>
    </lineage>
</organism>
<evidence type="ECO:0000256" key="1">
    <source>
        <dbReference type="SAM" id="Phobius"/>
    </source>
</evidence>
<evidence type="ECO:0000313" key="2">
    <source>
        <dbReference type="EMBL" id="MBW92749.1"/>
    </source>
</evidence>
<protein>
    <submittedName>
        <fullName evidence="2">Uncharacterized protein</fullName>
    </submittedName>
</protein>
<accession>A0A2P2JH34</accession>
<feature type="transmembrane region" description="Helical" evidence="1">
    <location>
        <begin position="12"/>
        <end position="31"/>
    </location>
</feature>
<reference evidence="2" key="1">
    <citation type="submission" date="2018-02" db="EMBL/GenBank/DDBJ databases">
        <title>Rhizophora mucronata_Transcriptome.</title>
        <authorList>
            <person name="Meera S.P."/>
            <person name="Sreeshan A."/>
            <person name="Augustine A."/>
        </authorList>
    </citation>
    <scope>NUCLEOTIDE SEQUENCE</scope>
    <source>
        <tissue evidence="2">Leaf</tissue>
    </source>
</reference>
<dbReference type="AlphaFoldDB" id="A0A2P2JH34"/>
<proteinExistence type="predicted"/>
<name>A0A2P2JH34_RHIMU</name>
<dbReference type="EMBL" id="GGEC01012266">
    <property type="protein sequence ID" value="MBW92749.1"/>
    <property type="molecule type" value="Transcribed_RNA"/>
</dbReference>
<keyword evidence="1" id="KW-1133">Transmembrane helix</keyword>
<keyword evidence="1" id="KW-0812">Transmembrane</keyword>
<sequence length="73" mass="8549">MLELKFADCKSWMADALSYFWYIFVGLRYWIFNSSSYSIHGFNFECKCFAALTCSRLTSHILLRSCVQLDSLV</sequence>